<organism evidence="3 4">
    <name type="scientific">Penicillium hetheringtonii</name>
    <dbReference type="NCBI Taxonomy" id="911720"/>
    <lineage>
        <taxon>Eukaryota</taxon>
        <taxon>Fungi</taxon>
        <taxon>Dikarya</taxon>
        <taxon>Ascomycota</taxon>
        <taxon>Pezizomycotina</taxon>
        <taxon>Eurotiomycetes</taxon>
        <taxon>Eurotiomycetidae</taxon>
        <taxon>Eurotiales</taxon>
        <taxon>Aspergillaceae</taxon>
        <taxon>Penicillium</taxon>
    </lineage>
</organism>
<feature type="chain" id="PRO_5042133738" description="Lytic polysaccharide monooxygenase" evidence="2">
    <location>
        <begin position="21"/>
        <end position="414"/>
    </location>
</feature>
<evidence type="ECO:0000256" key="2">
    <source>
        <dbReference type="SAM" id="SignalP"/>
    </source>
</evidence>
<comment type="caution">
    <text evidence="3">The sequence shown here is derived from an EMBL/GenBank/DDBJ whole genome shotgun (WGS) entry which is preliminary data.</text>
</comment>
<evidence type="ECO:0000313" key="4">
    <source>
        <dbReference type="Proteomes" id="UP001216150"/>
    </source>
</evidence>
<dbReference type="AlphaFoldDB" id="A0AAD6GN67"/>
<proteinExistence type="predicted"/>
<name>A0AAD6GN67_9EURO</name>
<reference evidence="3 4" key="1">
    <citation type="journal article" date="2023" name="IMA Fungus">
        <title>Comparative genomic study of the Penicillium genus elucidates a diverse pangenome and 15 lateral gene transfer events.</title>
        <authorList>
            <person name="Petersen C."/>
            <person name="Sorensen T."/>
            <person name="Nielsen M.R."/>
            <person name="Sondergaard T.E."/>
            <person name="Sorensen J.L."/>
            <person name="Fitzpatrick D.A."/>
            <person name="Frisvad J.C."/>
            <person name="Nielsen K.L."/>
        </authorList>
    </citation>
    <scope>NUCLEOTIDE SEQUENCE [LARGE SCALE GENOMIC DNA]</scope>
    <source>
        <strain evidence="3 4">IBT 29057</strain>
    </source>
</reference>
<dbReference type="EMBL" id="JAQJAC010000010">
    <property type="protein sequence ID" value="KAJ5569167.1"/>
    <property type="molecule type" value="Genomic_DNA"/>
</dbReference>
<protein>
    <recommendedName>
        <fullName evidence="5">Lytic polysaccharide monooxygenase</fullName>
    </recommendedName>
</protein>
<dbReference type="PANTHER" id="PTHR36182">
    <property type="entry name" value="PROTEIN, PUTATIVE (AFU_ORTHOLOGUE AFUA_6G10930)-RELATED"/>
    <property type="match status" value="1"/>
</dbReference>
<keyword evidence="4" id="KW-1185">Reference proteome</keyword>
<evidence type="ECO:0000256" key="1">
    <source>
        <dbReference type="SAM" id="MobiDB-lite"/>
    </source>
</evidence>
<dbReference type="PANTHER" id="PTHR36182:SF2">
    <property type="entry name" value="LYTIC POLYSACCHARIDE MONOOXYGENASE"/>
    <property type="match status" value="1"/>
</dbReference>
<feature type="compositionally biased region" description="Basic residues" evidence="1">
    <location>
        <begin position="404"/>
        <end position="414"/>
    </location>
</feature>
<accession>A0AAD6GN67</accession>
<dbReference type="Proteomes" id="UP001216150">
    <property type="component" value="Unassembled WGS sequence"/>
</dbReference>
<feature type="signal peptide" evidence="2">
    <location>
        <begin position="1"/>
        <end position="20"/>
    </location>
</feature>
<evidence type="ECO:0008006" key="5">
    <source>
        <dbReference type="Google" id="ProtNLM"/>
    </source>
</evidence>
<dbReference type="Gene3D" id="2.70.50.70">
    <property type="match status" value="1"/>
</dbReference>
<evidence type="ECO:0000313" key="3">
    <source>
        <dbReference type="EMBL" id="KAJ5569167.1"/>
    </source>
</evidence>
<gene>
    <name evidence="3" type="ORF">N7450_011653</name>
</gene>
<keyword evidence="2" id="KW-0732">Signal</keyword>
<sequence length="414" mass="44082">MFFKLAIVVAVMLAASLVEAHLVMVNPVPYNSDPSNNSPLDASGSNFPCKITGDYAVVEENYMTKGESQSMIFHGSTTHGGGSCQISITPDRAPSKDTIWSVIKSIEGGCMDETESDVNMGKSSTMVTPFSPNFTIPDSFQAGEYTVAWTWFNRLGNREMYMNCAPITITESISSSKRSGSAEIEKRSPKDFPPLFIANINGCLTKESYAIRFPNPGNTVDYLGLEENLIARDDDVCFSGSANWGKGCYSSTEDSVLSAKTSSSAKSFTTATDFRPYTVAGSTAESLVSGPLTSNAANYTTECASSTKTAPIAPASVVSVSIPTAHDPNCSISVSRSSSNTLVGSCSEEGIWNCIGGTSWQRCAGGIWTPKQPMADGTECTPGLSKDFSIKSASSKSLKNEHSKAHRHGAPRHS</sequence>
<feature type="region of interest" description="Disordered" evidence="1">
    <location>
        <begin position="392"/>
        <end position="414"/>
    </location>
</feature>